<dbReference type="InterPro" id="IPR036412">
    <property type="entry name" value="HAD-like_sf"/>
</dbReference>
<keyword evidence="4" id="KW-0460">Magnesium</keyword>
<dbReference type="Gene3D" id="3.40.50.1000">
    <property type="entry name" value="HAD superfamily/HAD-like"/>
    <property type="match status" value="1"/>
</dbReference>
<dbReference type="PANTHER" id="PTHR46193">
    <property type="entry name" value="6-PHOSPHOGLUCONATE PHOSPHATASE"/>
    <property type="match status" value="1"/>
</dbReference>
<sequence>MKRKGILFDCDGVLLDSESIYLHSLCDYLHSIGIPAQNEDVVSVLGKPMAMITQELREKFDLRAYSDEAIVSGQRQLFRTRFHQTQLQPMPHLIDLLRWCRTHGWKCAIASSSDLDYLQDVVRRLQIETCFDAIISTEMVEHGKPAPDIYRFAARSLGLTNEETIVIEDSHNGILAGKRSGSFTIGYKGSPIQQDTSLADLQVTDHQEVIDFLEAVIAAER</sequence>
<evidence type="ECO:0000256" key="1">
    <source>
        <dbReference type="ARBA" id="ARBA00001946"/>
    </source>
</evidence>
<comment type="cofactor">
    <cofactor evidence="1">
        <name>Mg(2+)</name>
        <dbReference type="ChEBI" id="CHEBI:18420"/>
    </cofactor>
</comment>
<dbReference type="NCBIfam" id="TIGR01509">
    <property type="entry name" value="HAD-SF-IA-v3"/>
    <property type="match status" value="1"/>
</dbReference>
<comment type="similarity">
    <text evidence="2">Belongs to the HAD-like hydrolase superfamily. CbbY/CbbZ/Gph/YieH family.</text>
</comment>
<evidence type="ECO:0000313" key="6">
    <source>
        <dbReference type="EMBL" id="MDM8157323.1"/>
    </source>
</evidence>
<evidence type="ECO:0000313" key="7">
    <source>
        <dbReference type="Proteomes" id="UP001529340"/>
    </source>
</evidence>
<dbReference type="Pfam" id="PF13419">
    <property type="entry name" value="HAD_2"/>
    <property type="match status" value="1"/>
</dbReference>
<keyword evidence="3" id="KW-0479">Metal-binding</keyword>
<name>A0ABT7UCH5_9FIRM</name>
<dbReference type="SFLD" id="SFLDG01135">
    <property type="entry name" value="C1.5.6:_HAD__Beta-PGM__Phospha"/>
    <property type="match status" value="1"/>
</dbReference>
<dbReference type="Proteomes" id="UP001529340">
    <property type="component" value="Unassembled WGS sequence"/>
</dbReference>
<dbReference type="SUPFAM" id="SSF56784">
    <property type="entry name" value="HAD-like"/>
    <property type="match status" value="1"/>
</dbReference>
<organism evidence="6 7">
    <name type="scientific">Amedibacillus dolichus</name>
    <dbReference type="NCBI Taxonomy" id="31971"/>
    <lineage>
        <taxon>Bacteria</taxon>
        <taxon>Bacillati</taxon>
        <taxon>Bacillota</taxon>
        <taxon>Erysipelotrichia</taxon>
        <taxon>Erysipelotrichales</taxon>
        <taxon>Erysipelotrichaceae</taxon>
        <taxon>Amedibacillus</taxon>
    </lineage>
</organism>
<dbReference type="InterPro" id="IPR051600">
    <property type="entry name" value="Beta-PGM-like"/>
</dbReference>
<evidence type="ECO:0000256" key="5">
    <source>
        <dbReference type="ARBA" id="ARBA00023277"/>
    </source>
</evidence>
<proteinExistence type="inferred from homology"/>
<dbReference type="SFLD" id="SFLDG01129">
    <property type="entry name" value="C1.5:_HAD__Beta-PGM__Phosphata"/>
    <property type="match status" value="1"/>
</dbReference>
<reference evidence="6" key="2">
    <citation type="submission" date="2023-06" db="EMBL/GenBank/DDBJ databases">
        <authorList>
            <person name="Zeman M."/>
            <person name="Kubasova T."/>
            <person name="Jahodarova E."/>
            <person name="Nykrynova M."/>
            <person name="Rychlik I."/>
        </authorList>
    </citation>
    <scope>NUCLEOTIDE SEQUENCE</scope>
    <source>
        <strain evidence="6">ET39</strain>
    </source>
</reference>
<protein>
    <submittedName>
        <fullName evidence="6">HAD family phosphatase</fullName>
    </submittedName>
</protein>
<dbReference type="InterPro" id="IPR006439">
    <property type="entry name" value="HAD-SF_hydro_IA"/>
</dbReference>
<evidence type="ECO:0000256" key="4">
    <source>
        <dbReference type="ARBA" id="ARBA00022842"/>
    </source>
</evidence>
<gene>
    <name evidence="6" type="ORF">QUV96_06705</name>
</gene>
<dbReference type="SFLD" id="SFLDS00003">
    <property type="entry name" value="Haloacid_Dehalogenase"/>
    <property type="match status" value="1"/>
</dbReference>
<keyword evidence="7" id="KW-1185">Reference proteome</keyword>
<dbReference type="PRINTS" id="PR00413">
    <property type="entry name" value="HADHALOGNASE"/>
</dbReference>
<dbReference type="Gene3D" id="1.10.150.240">
    <property type="entry name" value="Putative phosphatase, domain 2"/>
    <property type="match status" value="1"/>
</dbReference>
<keyword evidence="5" id="KW-0119">Carbohydrate metabolism</keyword>
<evidence type="ECO:0000256" key="2">
    <source>
        <dbReference type="ARBA" id="ARBA00006171"/>
    </source>
</evidence>
<dbReference type="RefSeq" id="WP_289607784.1">
    <property type="nucleotide sequence ID" value="NZ_JAUDCG010000025.1"/>
</dbReference>
<evidence type="ECO:0000256" key="3">
    <source>
        <dbReference type="ARBA" id="ARBA00022723"/>
    </source>
</evidence>
<dbReference type="InterPro" id="IPR023214">
    <property type="entry name" value="HAD_sf"/>
</dbReference>
<dbReference type="EMBL" id="JAUDCG010000025">
    <property type="protein sequence ID" value="MDM8157323.1"/>
    <property type="molecule type" value="Genomic_DNA"/>
</dbReference>
<accession>A0ABT7UCH5</accession>
<comment type="caution">
    <text evidence="6">The sequence shown here is derived from an EMBL/GenBank/DDBJ whole genome shotgun (WGS) entry which is preliminary data.</text>
</comment>
<dbReference type="InterPro" id="IPR023198">
    <property type="entry name" value="PGP-like_dom2"/>
</dbReference>
<reference evidence="6" key="1">
    <citation type="submission" date="2023-06" db="EMBL/GenBank/DDBJ databases">
        <title>Identification and characterization of horizontal gene transfer across gut microbiota members of farm animals based on homology search.</title>
        <authorList>
            <person name="Schwarzerova J."/>
            <person name="Nykrynova M."/>
            <person name="Jureckova K."/>
            <person name="Cejkova D."/>
            <person name="Rychlik I."/>
        </authorList>
    </citation>
    <scope>NUCLEOTIDE SEQUENCE</scope>
    <source>
        <strain evidence="6">ET39</strain>
    </source>
</reference>
<dbReference type="PANTHER" id="PTHR46193:SF18">
    <property type="entry name" value="HEXITOL PHOSPHATASE B"/>
    <property type="match status" value="1"/>
</dbReference>
<dbReference type="InterPro" id="IPR041492">
    <property type="entry name" value="HAD_2"/>
</dbReference>